<dbReference type="AlphaFoldDB" id="A0A1F5ZM05"/>
<dbReference type="GO" id="GO:0016787">
    <property type="term" value="F:hydrolase activity"/>
    <property type="evidence" value="ECO:0007669"/>
    <property type="project" value="UniProtKB-KW"/>
</dbReference>
<dbReference type="InterPro" id="IPR002716">
    <property type="entry name" value="PIN_dom"/>
</dbReference>
<dbReference type="GO" id="GO:0004518">
    <property type="term" value="F:nuclease activity"/>
    <property type="evidence" value="ECO:0007669"/>
    <property type="project" value="UniProtKB-KW"/>
</dbReference>
<dbReference type="GO" id="GO:0046872">
    <property type="term" value="F:metal ion binding"/>
    <property type="evidence" value="ECO:0007669"/>
    <property type="project" value="UniProtKB-KW"/>
</dbReference>
<dbReference type="Pfam" id="PF01850">
    <property type="entry name" value="PIN"/>
    <property type="match status" value="1"/>
</dbReference>
<keyword evidence="4" id="KW-0479">Metal-binding</keyword>
<keyword evidence="3" id="KW-0540">Nuclease</keyword>
<evidence type="ECO:0000259" key="8">
    <source>
        <dbReference type="Pfam" id="PF01850"/>
    </source>
</evidence>
<feature type="domain" description="PIN" evidence="8">
    <location>
        <begin position="2"/>
        <end position="112"/>
    </location>
</feature>
<dbReference type="InterPro" id="IPR050556">
    <property type="entry name" value="Type_II_TA_system_RNase"/>
</dbReference>
<dbReference type="STRING" id="1798375.A2773_03190"/>
<keyword evidence="2" id="KW-1277">Toxin-antitoxin system</keyword>
<comment type="caution">
    <text evidence="9">The sequence shown here is derived from an EMBL/GenBank/DDBJ whole genome shotgun (WGS) entry which is preliminary data.</text>
</comment>
<comment type="cofactor">
    <cofactor evidence="1">
        <name>Mg(2+)</name>
        <dbReference type="ChEBI" id="CHEBI:18420"/>
    </cofactor>
</comment>
<dbReference type="SUPFAM" id="SSF88723">
    <property type="entry name" value="PIN domain-like"/>
    <property type="match status" value="1"/>
</dbReference>
<dbReference type="Proteomes" id="UP000177383">
    <property type="component" value="Unassembled WGS sequence"/>
</dbReference>
<dbReference type="Gene3D" id="3.40.50.1010">
    <property type="entry name" value="5'-nuclease"/>
    <property type="match status" value="1"/>
</dbReference>
<proteinExistence type="inferred from homology"/>
<accession>A0A1F5ZM05</accession>
<name>A0A1F5ZM05_9BACT</name>
<dbReference type="EMBL" id="MFJE01000051">
    <property type="protein sequence ID" value="OGG13488.1"/>
    <property type="molecule type" value="Genomic_DNA"/>
</dbReference>
<evidence type="ECO:0000256" key="7">
    <source>
        <dbReference type="ARBA" id="ARBA00038093"/>
    </source>
</evidence>
<gene>
    <name evidence="9" type="ORF">A2773_03190</name>
</gene>
<keyword evidence="5" id="KW-0378">Hydrolase</keyword>
<organism evidence="9 10">
    <name type="scientific">Candidatus Gottesmanbacteria bacterium RIFCSPHIGHO2_01_FULL_39_10</name>
    <dbReference type="NCBI Taxonomy" id="1798375"/>
    <lineage>
        <taxon>Bacteria</taxon>
        <taxon>Candidatus Gottesmaniibacteriota</taxon>
    </lineage>
</organism>
<evidence type="ECO:0000256" key="2">
    <source>
        <dbReference type="ARBA" id="ARBA00022649"/>
    </source>
</evidence>
<evidence type="ECO:0000256" key="4">
    <source>
        <dbReference type="ARBA" id="ARBA00022723"/>
    </source>
</evidence>
<evidence type="ECO:0000256" key="6">
    <source>
        <dbReference type="ARBA" id="ARBA00022842"/>
    </source>
</evidence>
<protein>
    <recommendedName>
        <fullName evidence="8">PIN domain-containing protein</fullName>
    </recommendedName>
</protein>
<dbReference type="PANTHER" id="PTHR33653">
    <property type="entry name" value="RIBONUCLEASE VAPC2"/>
    <property type="match status" value="1"/>
</dbReference>
<dbReference type="CDD" id="cd18741">
    <property type="entry name" value="PIN_VapC4-5_FitB-like"/>
    <property type="match status" value="1"/>
</dbReference>
<evidence type="ECO:0000256" key="3">
    <source>
        <dbReference type="ARBA" id="ARBA00022722"/>
    </source>
</evidence>
<evidence type="ECO:0000256" key="1">
    <source>
        <dbReference type="ARBA" id="ARBA00001946"/>
    </source>
</evidence>
<dbReference type="PANTHER" id="PTHR33653:SF1">
    <property type="entry name" value="RIBONUCLEASE VAPC2"/>
    <property type="match status" value="1"/>
</dbReference>
<comment type="similarity">
    <text evidence="7">Belongs to the PINc/VapC protein family.</text>
</comment>
<sequence>MYIVDSDILIWVLRKNKTFIDLYKSLRHETVVSISTLTVAEIYKNILPHEFTDTEDLMQNFKIWDVTTSIAKQGGLYWQKYSKKFKNIHIFDCIIAATAKEYELKVVTLNTRHFPMPDIKVLEPLTKK</sequence>
<keyword evidence="6" id="KW-0460">Magnesium</keyword>
<evidence type="ECO:0000256" key="5">
    <source>
        <dbReference type="ARBA" id="ARBA00022801"/>
    </source>
</evidence>
<reference evidence="9 10" key="1">
    <citation type="journal article" date="2016" name="Nat. Commun.">
        <title>Thousands of microbial genomes shed light on interconnected biogeochemical processes in an aquifer system.</title>
        <authorList>
            <person name="Anantharaman K."/>
            <person name="Brown C.T."/>
            <person name="Hug L.A."/>
            <person name="Sharon I."/>
            <person name="Castelle C.J."/>
            <person name="Probst A.J."/>
            <person name="Thomas B.C."/>
            <person name="Singh A."/>
            <person name="Wilkins M.J."/>
            <person name="Karaoz U."/>
            <person name="Brodie E.L."/>
            <person name="Williams K.H."/>
            <person name="Hubbard S.S."/>
            <person name="Banfield J.F."/>
        </authorList>
    </citation>
    <scope>NUCLEOTIDE SEQUENCE [LARGE SCALE GENOMIC DNA]</scope>
</reference>
<evidence type="ECO:0000313" key="10">
    <source>
        <dbReference type="Proteomes" id="UP000177383"/>
    </source>
</evidence>
<evidence type="ECO:0000313" key="9">
    <source>
        <dbReference type="EMBL" id="OGG13488.1"/>
    </source>
</evidence>
<dbReference type="InterPro" id="IPR029060">
    <property type="entry name" value="PIN-like_dom_sf"/>
</dbReference>